<evidence type="ECO:0000256" key="5">
    <source>
        <dbReference type="HAMAP-Rule" id="MF_01114"/>
    </source>
</evidence>
<reference evidence="9 10" key="1">
    <citation type="submission" date="2020-08" db="EMBL/GenBank/DDBJ databases">
        <title>Genome public.</title>
        <authorList>
            <person name="Liu C."/>
            <person name="Sun Q."/>
        </authorList>
    </citation>
    <scope>NUCLEOTIDE SEQUENCE [LARGE SCALE GENOMIC DNA]</scope>
    <source>
        <strain evidence="9 10">NSJ-37</strain>
    </source>
</reference>
<gene>
    <name evidence="5" type="primary">recX</name>
    <name evidence="9" type="ORF">H8704_01125</name>
</gene>
<dbReference type="InterPro" id="IPR036388">
    <property type="entry name" value="WH-like_DNA-bd_sf"/>
</dbReference>
<feature type="domain" description="RecX third three-helical" evidence="7">
    <location>
        <begin position="101"/>
        <end position="144"/>
    </location>
</feature>
<evidence type="ECO:0000259" key="7">
    <source>
        <dbReference type="Pfam" id="PF21981"/>
    </source>
</evidence>
<keyword evidence="10" id="KW-1185">Reference proteome</keyword>
<proteinExistence type="inferred from homology"/>
<evidence type="ECO:0000256" key="3">
    <source>
        <dbReference type="ARBA" id="ARBA00018111"/>
    </source>
</evidence>
<comment type="function">
    <text evidence="5">Modulates RecA activity.</text>
</comment>
<dbReference type="InterPro" id="IPR053926">
    <property type="entry name" value="RecX_HTH_1st"/>
</dbReference>
<comment type="subcellular location">
    <subcellularLocation>
        <location evidence="1 5">Cytoplasm</location>
    </subcellularLocation>
</comment>
<name>A0ABR7MYU3_9FIRM</name>
<dbReference type="Proteomes" id="UP000606193">
    <property type="component" value="Unassembled WGS sequence"/>
</dbReference>
<protein>
    <recommendedName>
        <fullName evidence="3 5">Regulatory protein RecX</fullName>
    </recommendedName>
</protein>
<accession>A0ABR7MYU3</accession>
<dbReference type="InterPro" id="IPR053924">
    <property type="entry name" value="RecX_HTH_2nd"/>
</dbReference>
<dbReference type="Gene3D" id="1.10.10.10">
    <property type="entry name" value="Winged helix-like DNA-binding domain superfamily/Winged helix DNA-binding domain"/>
    <property type="match status" value="3"/>
</dbReference>
<keyword evidence="4 5" id="KW-0963">Cytoplasm</keyword>
<evidence type="ECO:0000256" key="1">
    <source>
        <dbReference type="ARBA" id="ARBA00004496"/>
    </source>
</evidence>
<dbReference type="PANTHER" id="PTHR33602">
    <property type="entry name" value="REGULATORY PROTEIN RECX FAMILY PROTEIN"/>
    <property type="match status" value="1"/>
</dbReference>
<dbReference type="HAMAP" id="MF_01114">
    <property type="entry name" value="RecX"/>
    <property type="match status" value="1"/>
</dbReference>
<organism evidence="9 10">
    <name type="scientific">Jutongia huaianensis</name>
    <dbReference type="NCBI Taxonomy" id="2763668"/>
    <lineage>
        <taxon>Bacteria</taxon>
        <taxon>Bacillati</taxon>
        <taxon>Bacillota</taxon>
        <taxon>Clostridia</taxon>
        <taxon>Lachnospirales</taxon>
        <taxon>Lachnospiraceae</taxon>
        <taxon>Jutongia</taxon>
    </lineage>
</organism>
<dbReference type="Pfam" id="PF21982">
    <property type="entry name" value="RecX_HTH1"/>
    <property type="match status" value="1"/>
</dbReference>
<evidence type="ECO:0000256" key="4">
    <source>
        <dbReference type="ARBA" id="ARBA00022490"/>
    </source>
</evidence>
<feature type="domain" description="RecX second three-helical" evidence="6">
    <location>
        <begin position="54"/>
        <end position="93"/>
    </location>
</feature>
<comment type="caution">
    <text evidence="9">The sequence shown here is derived from an EMBL/GenBank/DDBJ whole genome shotgun (WGS) entry which is preliminary data.</text>
</comment>
<feature type="domain" description="RecX first three-helical" evidence="8">
    <location>
        <begin position="8"/>
        <end position="46"/>
    </location>
</feature>
<dbReference type="PANTHER" id="PTHR33602:SF1">
    <property type="entry name" value="REGULATORY PROTEIN RECX FAMILY PROTEIN"/>
    <property type="match status" value="1"/>
</dbReference>
<dbReference type="InterPro" id="IPR053925">
    <property type="entry name" value="RecX_HTH_3rd"/>
</dbReference>
<evidence type="ECO:0000259" key="6">
    <source>
        <dbReference type="Pfam" id="PF02631"/>
    </source>
</evidence>
<dbReference type="Pfam" id="PF21981">
    <property type="entry name" value="RecX_HTH3"/>
    <property type="match status" value="1"/>
</dbReference>
<sequence length="146" mass="17510">MQDELLEAKKKAMSLLKYMDRTEWQLRDKLAAKGFSEEAVEGAVDYVKSFHYLDDYRYAVHFVELHYEQRSRQRMRQDLYQRHVPEEYIDLALESICENDDIALQEALRKITKGETEYSYEEKQKIAGKLYRKGFRLGDIKRVLDM</sequence>
<dbReference type="EMBL" id="JACRSX010000001">
    <property type="protein sequence ID" value="MBC8561245.1"/>
    <property type="molecule type" value="Genomic_DNA"/>
</dbReference>
<evidence type="ECO:0000313" key="9">
    <source>
        <dbReference type="EMBL" id="MBC8561245.1"/>
    </source>
</evidence>
<comment type="similarity">
    <text evidence="2 5">Belongs to the RecX family.</text>
</comment>
<evidence type="ECO:0000256" key="2">
    <source>
        <dbReference type="ARBA" id="ARBA00009695"/>
    </source>
</evidence>
<evidence type="ECO:0000259" key="8">
    <source>
        <dbReference type="Pfam" id="PF21982"/>
    </source>
</evidence>
<dbReference type="RefSeq" id="WP_249296969.1">
    <property type="nucleotide sequence ID" value="NZ_JACRSX010000001.1"/>
</dbReference>
<evidence type="ECO:0000313" key="10">
    <source>
        <dbReference type="Proteomes" id="UP000606193"/>
    </source>
</evidence>
<dbReference type="InterPro" id="IPR003783">
    <property type="entry name" value="Regulatory_RecX"/>
</dbReference>
<dbReference type="Pfam" id="PF02631">
    <property type="entry name" value="RecX_HTH2"/>
    <property type="match status" value="1"/>
</dbReference>